<dbReference type="OrthoDB" id="1495530at2"/>
<dbReference type="GO" id="GO:0015035">
    <property type="term" value="F:protein-disulfide reductase activity"/>
    <property type="evidence" value="ECO:0007669"/>
    <property type="project" value="TreeGrafter"/>
</dbReference>
<sequence>MDRLVLLAVVVVATLVLGLWWSRRQGVVRAVRPVAADDAFAAWHGTGVEPAGAVFVQFSAAVCSPCRQTARVLGALAAEVDDVAHVELDVDDHPDLVRRHGVLRTPTVLVLDRTGTEVARSSGAMSPRQAREALALATTGAR</sequence>
<evidence type="ECO:0000313" key="4">
    <source>
        <dbReference type="EMBL" id="PJJ70301.1"/>
    </source>
</evidence>
<dbReference type="SUPFAM" id="SSF52833">
    <property type="entry name" value="Thioredoxin-like"/>
    <property type="match status" value="1"/>
</dbReference>
<comment type="similarity">
    <text evidence="1">Belongs to the thioredoxin family.</text>
</comment>
<evidence type="ECO:0000259" key="3">
    <source>
        <dbReference type="PROSITE" id="PS51352"/>
    </source>
</evidence>
<dbReference type="InterPro" id="IPR036249">
    <property type="entry name" value="Thioredoxin-like_sf"/>
</dbReference>
<proteinExistence type="inferred from homology"/>
<dbReference type="Gene3D" id="3.40.30.10">
    <property type="entry name" value="Glutaredoxin"/>
    <property type="match status" value="1"/>
</dbReference>
<keyword evidence="5" id="KW-1185">Reference proteome</keyword>
<gene>
    <name evidence="4" type="ORF">CLV28_2132</name>
</gene>
<dbReference type="GO" id="GO:0045454">
    <property type="term" value="P:cell redox homeostasis"/>
    <property type="evidence" value="ECO:0007669"/>
    <property type="project" value="TreeGrafter"/>
</dbReference>
<dbReference type="PANTHER" id="PTHR45663">
    <property type="entry name" value="GEO12009P1"/>
    <property type="match status" value="1"/>
</dbReference>
<evidence type="ECO:0000313" key="5">
    <source>
        <dbReference type="Proteomes" id="UP000231693"/>
    </source>
</evidence>
<organism evidence="4 5">
    <name type="scientific">Sediminihabitans luteus</name>
    <dbReference type="NCBI Taxonomy" id="1138585"/>
    <lineage>
        <taxon>Bacteria</taxon>
        <taxon>Bacillati</taxon>
        <taxon>Actinomycetota</taxon>
        <taxon>Actinomycetes</taxon>
        <taxon>Micrococcales</taxon>
        <taxon>Cellulomonadaceae</taxon>
        <taxon>Sediminihabitans</taxon>
    </lineage>
</organism>
<keyword evidence="2" id="KW-0676">Redox-active center</keyword>
<evidence type="ECO:0000256" key="2">
    <source>
        <dbReference type="ARBA" id="ARBA00023284"/>
    </source>
</evidence>
<protein>
    <submittedName>
        <fullName evidence="4">Thioredoxin</fullName>
    </submittedName>
</protein>
<name>A0A2M9CEE4_9CELL</name>
<dbReference type="RefSeq" id="WP_100423295.1">
    <property type="nucleotide sequence ID" value="NZ_BOOX01000001.1"/>
</dbReference>
<feature type="domain" description="Thioredoxin" evidence="3">
    <location>
        <begin position="28"/>
        <end position="139"/>
    </location>
</feature>
<dbReference type="PANTHER" id="PTHR45663:SF11">
    <property type="entry name" value="GEO12009P1"/>
    <property type="match status" value="1"/>
</dbReference>
<dbReference type="InterPro" id="IPR013766">
    <property type="entry name" value="Thioredoxin_domain"/>
</dbReference>
<dbReference type="Proteomes" id="UP000231693">
    <property type="component" value="Unassembled WGS sequence"/>
</dbReference>
<reference evidence="4 5" key="1">
    <citation type="submission" date="2017-11" db="EMBL/GenBank/DDBJ databases">
        <title>Genomic Encyclopedia of Archaeal and Bacterial Type Strains, Phase II (KMG-II): From Individual Species to Whole Genera.</title>
        <authorList>
            <person name="Goeker M."/>
        </authorList>
    </citation>
    <scope>NUCLEOTIDE SEQUENCE [LARGE SCALE GENOMIC DNA]</scope>
    <source>
        <strain evidence="4 5">DSM 25478</strain>
    </source>
</reference>
<dbReference type="EMBL" id="PGFE01000003">
    <property type="protein sequence ID" value="PJJ70301.1"/>
    <property type="molecule type" value="Genomic_DNA"/>
</dbReference>
<dbReference type="CDD" id="cd02947">
    <property type="entry name" value="TRX_family"/>
    <property type="match status" value="1"/>
</dbReference>
<comment type="caution">
    <text evidence="4">The sequence shown here is derived from an EMBL/GenBank/DDBJ whole genome shotgun (WGS) entry which is preliminary data.</text>
</comment>
<accession>A0A2M9CEE4</accession>
<dbReference type="PROSITE" id="PS51352">
    <property type="entry name" value="THIOREDOXIN_2"/>
    <property type="match status" value="1"/>
</dbReference>
<evidence type="ECO:0000256" key="1">
    <source>
        <dbReference type="ARBA" id="ARBA00008987"/>
    </source>
</evidence>
<dbReference type="AlphaFoldDB" id="A0A2M9CEE4"/>
<dbReference type="GO" id="GO:0005829">
    <property type="term" value="C:cytosol"/>
    <property type="evidence" value="ECO:0007669"/>
    <property type="project" value="TreeGrafter"/>
</dbReference>
<dbReference type="Pfam" id="PF00085">
    <property type="entry name" value="Thioredoxin"/>
    <property type="match status" value="1"/>
</dbReference>